<accession>A0A1M5TZF7</accession>
<feature type="coiled-coil region" evidence="8">
    <location>
        <begin position="233"/>
        <end position="260"/>
    </location>
</feature>
<dbReference type="GO" id="GO:0046961">
    <property type="term" value="F:proton-transporting ATPase activity, rotational mechanism"/>
    <property type="evidence" value="ECO:0007669"/>
    <property type="project" value="InterPro"/>
</dbReference>
<feature type="transmembrane region" description="Helical" evidence="9">
    <location>
        <begin position="596"/>
        <end position="620"/>
    </location>
</feature>
<keyword evidence="4 9" id="KW-0812">Transmembrane</keyword>
<name>A0A1M5TZF7_9CLOT</name>
<dbReference type="GO" id="GO:0007035">
    <property type="term" value="P:vacuolar acidification"/>
    <property type="evidence" value="ECO:0007669"/>
    <property type="project" value="TreeGrafter"/>
</dbReference>
<keyword evidence="11" id="KW-1185">Reference proteome</keyword>
<keyword evidence="7 9" id="KW-0472">Membrane</keyword>
<comment type="similarity">
    <text evidence="2">Belongs to the V-ATPase 116 kDa subunit family.</text>
</comment>
<dbReference type="GO" id="GO:0051117">
    <property type="term" value="F:ATPase binding"/>
    <property type="evidence" value="ECO:0007669"/>
    <property type="project" value="TreeGrafter"/>
</dbReference>
<keyword evidence="8" id="KW-0175">Coiled coil</keyword>
<dbReference type="STRING" id="1121306.SAMN02745196_00778"/>
<dbReference type="InterPro" id="IPR002490">
    <property type="entry name" value="V-ATPase_116kDa_su"/>
</dbReference>
<evidence type="ECO:0000256" key="2">
    <source>
        <dbReference type="ARBA" id="ARBA00009904"/>
    </source>
</evidence>
<sequence length="657" mass="73944">MAIVKMNKFTLLTFESQKETLLKNLQKFEEVEFINLGDKELEVYKGLLNDSESLKVSELQGDLAKVNFSINYLNKYKEKVSVIKQLKEGKKTLSCNELETKVKDILWVDTYDFLKDKEARILALKNKKSKISSEIEVIRPWLNFDAQFSDLKKFNWCSSFIGSIPRNLQSEFLEKFNNEVPESYVEFIEEVKDEITLIILVHKDLSEKAMDILKDFAFAKANIEYDGNPKEIRKSFKEEIEQLNLEEQEIEEAIASKAELLFELELVHEHITNEIIKHEASENFLKTSNVTVIEGWVPREQTEKLQGVLKETLGESFYFEMEEAETADVEEEEIPIKLKNNPVAENFESITEMYSLPHYSEIDPTPLLTPFYLLFFGMMVADAGYALVMFVGSMLALKLFNLDEGKKKFVKFFLYLSIPTALVGMVYGSYFGDALSGFGVKGLIDPGNDVITILISAMLFGLIQLFVGLGIKGYMFIREGKYLDAIYDTCSWYAAIIGGIILFANFQMGGLPSGLVTFGKWLMIIGMVAIVLTQGRESKSIGGKLGGGLYSLYGITGYVGDLVSYSRLMALGLSGGSIAGAFNVMIGYLPSGIAQIVGGALLFVGAHVFNLLLGGLGAYVHTCRLEYVEYFSKFYVGGGRAFKPFKFKNEYINIKDN</sequence>
<evidence type="ECO:0000256" key="3">
    <source>
        <dbReference type="ARBA" id="ARBA00022448"/>
    </source>
</evidence>
<protein>
    <submittedName>
        <fullName evidence="10">V/A-type H+-transporting ATPase subunit I</fullName>
    </submittedName>
</protein>
<feature type="transmembrane region" description="Helical" evidence="9">
    <location>
        <begin position="514"/>
        <end position="533"/>
    </location>
</feature>
<evidence type="ECO:0000256" key="8">
    <source>
        <dbReference type="SAM" id="Coils"/>
    </source>
</evidence>
<feature type="transmembrane region" description="Helical" evidence="9">
    <location>
        <begin position="545"/>
        <end position="563"/>
    </location>
</feature>
<keyword evidence="3" id="KW-0813">Transport</keyword>
<evidence type="ECO:0000313" key="11">
    <source>
        <dbReference type="Proteomes" id="UP000184526"/>
    </source>
</evidence>
<evidence type="ECO:0000256" key="9">
    <source>
        <dbReference type="SAM" id="Phobius"/>
    </source>
</evidence>
<dbReference type="RefSeq" id="WP_072830221.1">
    <property type="nucleotide sequence ID" value="NZ_FQXP01000003.1"/>
</dbReference>
<comment type="subcellular location">
    <subcellularLocation>
        <location evidence="1">Membrane</location>
        <topology evidence="1">Multi-pass membrane protein</topology>
    </subcellularLocation>
</comment>
<evidence type="ECO:0000256" key="6">
    <source>
        <dbReference type="ARBA" id="ARBA00023065"/>
    </source>
</evidence>
<evidence type="ECO:0000313" key="10">
    <source>
        <dbReference type="EMBL" id="SHH55990.1"/>
    </source>
</evidence>
<feature type="transmembrane region" description="Helical" evidence="9">
    <location>
        <begin position="490"/>
        <end position="508"/>
    </location>
</feature>
<organism evidence="10 11">
    <name type="scientific">Clostridium collagenovorans DSM 3089</name>
    <dbReference type="NCBI Taxonomy" id="1121306"/>
    <lineage>
        <taxon>Bacteria</taxon>
        <taxon>Bacillati</taxon>
        <taxon>Bacillota</taxon>
        <taxon>Clostridia</taxon>
        <taxon>Eubacteriales</taxon>
        <taxon>Clostridiaceae</taxon>
        <taxon>Clostridium</taxon>
    </lineage>
</organism>
<dbReference type="PANTHER" id="PTHR11629">
    <property type="entry name" value="VACUOLAR PROTON ATPASES"/>
    <property type="match status" value="1"/>
</dbReference>
<dbReference type="GO" id="GO:0016471">
    <property type="term" value="C:vacuolar proton-transporting V-type ATPase complex"/>
    <property type="evidence" value="ECO:0007669"/>
    <property type="project" value="TreeGrafter"/>
</dbReference>
<dbReference type="EMBL" id="FQXP01000003">
    <property type="protein sequence ID" value="SHH55990.1"/>
    <property type="molecule type" value="Genomic_DNA"/>
</dbReference>
<evidence type="ECO:0000256" key="4">
    <source>
        <dbReference type="ARBA" id="ARBA00022692"/>
    </source>
</evidence>
<dbReference type="AlphaFoldDB" id="A0A1M5TZF7"/>
<evidence type="ECO:0000256" key="7">
    <source>
        <dbReference type="ARBA" id="ARBA00023136"/>
    </source>
</evidence>
<reference evidence="10 11" key="1">
    <citation type="submission" date="2016-11" db="EMBL/GenBank/DDBJ databases">
        <authorList>
            <person name="Jaros S."/>
            <person name="Januszkiewicz K."/>
            <person name="Wedrychowicz H."/>
        </authorList>
    </citation>
    <scope>NUCLEOTIDE SEQUENCE [LARGE SCALE GENOMIC DNA]</scope>
    <source>
        <strain evidence="10 11">DSM 3089</strain>
    </source>
</reference>
<dbReference type="GO" id="GO:0033179">
    <property type="term" value="C:proton-transporting V-type ATPase, V0 domain"/>
    <property type="evidence" value="ECO:0007669"/>
    <property type="project" value="InterPro"/>
</dbReference>
<dbReference type="OrthoDB" id="9803814at2"/>
<feature type="transmembrane region" description="Helical" evidence="9">
    <location>
        <begin position="409"/>
        <end position="430"/>
    </location>
</feature>
<gene>
    <name evidence="10" type="ORF">SAMN02745196_00778</name>
</gene>
<feature type="transmembrane region" description="Helical" evidence="9">
    <location>
        <begin position="371"/>
        <end position="397"/>
    </location>
</feature>
<feature type="transmembrane region" description="Helical" evidence="9">
    <location>
        <begin position="450"/>
        <end position="469"/>
    </location>
</feature>
<keyword evidence="6" id="KW-0406">Ion transport</keyword>
<dbReference type="Pfam" id="PF01496">
    <property type="entry name" value="V_ATPase_I"/>
    <property type="match status" value="2"/>
</dbReference>
<dbReference type="Proteomes" id="UP000184526">
    <property type="component" value="Unassembled WGS sequence"/>
</dbReference>
<evidence type="ECO:0000256" key="5">
    <source>
        <dbReference type="ARBA" id="ARBA00022989"/>
    </source>
</evidence>
<dbReference type="PANTHER" id="PTHR11629:SF63">
    <property type="entry name" value="V-TYPE PROTON ATPASE SUBUNIT A"/>
    <property type="match status" value="1"/>
</dbReference>
<keyword evidence="5 9" id="KW-1133">Transmembrane helix</keyword>
<proteinExistence type="inferred from homology"/>
<feature type="transmembrane region" description="Helical" evidence="9">
    <location>
        <begin position="569"/>
        <end position="589"/>
    </location>
</feature>
<evidence type="ECO:0000256" key="1">
    <source>
        <dbReference type="ARBA" id="ARBA00004141"/>
    </source>
</evidence>